<evidence type="ECO:0000256" key="2">
    <source>
        <dbReference type="ARBA" id="ARBA00010989"/>
    </source>
</evidence>
<dbReference type="GO" id="GO:0008115">
    <property type="term" value="F:sarcosine oxidase activity"/>
    <property type="evidence" value="ECO:0007669"/>
    <property type="project" value="TreeGrafter"/>
</dbReference>
<evidence type="ECO:0000259" key="7">
    <source>
        <dbReference type="Pfam" id="PF01266"/>
    </source>
</evidence>
<gene>
    <name evidence="8" type="ORF">DNG_02570</name>
</gene>
<evidence type="ECO:0000256" key="4">
    <source>
        <dbReference type="ARBA" id="ARBA00022827"/>
    </source>
</evidence>
<protein>
    <submittedName>
        <fullName evidence="8">Related to fructosyl amino acid oxidase</fullName>
    </submittedName>
</protein>
<evidence type="ECO:0000256" key="3">
    <source>
        <dbReference type="ARBA" id="ARBA00022630"/>
    </source>
</evidence>
<comment type="similarity">
    <text evidence="2">Belongs to the MSOX/MTOX family.</text>
</comment>
<evidence type="ECO:0000313" key="8">
    <source>
        <dbReference type="EMBL" id="SPN99719.1"/>
    </source>
</evidence>
<keyword evidence="6" id="KW-1133">Transmembrane helix</keyword>
<dbReference type="GO" id="GO:0050660">
    <property type="term" value="F:flavin adenine dinucleotide binding"/>
    <property type="evidence" value="ECO:0007669"/>
    <property type="project" value="InterPro"/>
</dbReference>
<evidence type="ECO:0000256" key="5">
    <source>
        <dbReference type="ARBA" id="ARBA00023002"/>
    </source>
</evidence>
<dbReference type="InterPro" id="IPR045170">
    <property type="entry name" value="MTOX"/>
</dbReference>
<dbReference type="InterPro" id="IPR006076">
    <property type="entry name" value="FAD-dep_OxRdtase"/>
</dbReference>
<keyword evidence="3" id="KW-0285">Flavoprotein</keyword>
<dbReference type="Pfam" id="PF01266">
    <property type="entry name" value="DAO"/>
    <property type="match status" value="1"/>
</dbReference>
<dbReference type="PANTHER" id="PTHR10961">
    <property type="entry name" value="PEROXISOMAL SARCOSINE OXIDASE"/>
    <property type="match status" value="1"/>
</dbReference>
<evidence type="ECO:0000256" key="1">
    <source>
        <dbReference type="ARBA" id="ARBA00001974"/>
    </source>
</evidence>
<sequence>MASSKLHPDSAILIIGAGVFGLSTALWLARGGYKNVTVVDMQDTAASGYNPDTVDSASADINKIIRFSYGAEIDYQRLAMQAAAEWEDWNNQFAATTDASGLPADLRPDGAGLGERKLWRNCGMLRMSDGYQLSEVELRTLENMEKEGIREFQFRTDDPIDIDRAEKRQWGHKMDPCHRQERFGVHKAVLDSTAGFVVAYKSCSWAKYLAEKAGVKFILDPLRGKVIDISRSGDAVHEETPLVKTADGGGWTPSLLPEVSQLLETTAGSVVTIRVPQERQDLWERYSASNFPVITWRMDEGNGIYSFPRDEEGIVKIGYRKTKWTNYDDVNGLRISVPKTAHVTEKKETRIPITALEGIKGKLTHSWPEYIMTNLPDLAEFGLHSTKLCWYTDSIDNSFLVDYVPGRPGVAVCSGGSGHGFKFLPILGREVVKILEGQGESTPYGKLWGWRGADMTKGRNGLEEGEDGPRVLAKHRMASPQDWKI</sequence>
<reference evidence="8" key="1">
    <citation type="submission" date="2018-03" db="EMBL/GenBank/DDBJ databases">
        <authorList>
            <person name="Guldener U."/>
        </authorList>
    </citation>
    <scope>NUCLEOTIDE SEQUENCE</scope>
</reference>
<dbReference type="Gene3D" id="3.30.9.10">
    <property type="entry name" value="D-Amino Acid Oxidase, subunit A, domain 2"/>
    <property type="match status" value="1"/>
</dbReference>
<keyword evidence="6" id="KW-0472">Membrane</keyword>
<keyword evidence="6" id="KW-0812">Transmembrane</keyword>
<dbReference type="Proteomes" id="UP001187682">
    <property type="component" value="Unassembled WGS sequence"/>
</dbReference>
<dbReference type="InterPro" id="IPR036188">
    <property type="entry name" value="FAD/NAD-bd_sf"/>
</dbReference>
<dbReference type="AlphaFoldDB" id="A0AAE8MTA3"/>
<organism evidence="8 9">
    <name type="scientific">Cephalotrichum gorgonifer</name>
    <dbReference type="NCBI Taxonomy" id="2041049"/>
    <lineage>
        <taxon>Eukaryota</taxon>
        <taxon>Fungi</taxon>
        <taxon>Dikarya</taxon>
        <taxon>Ascomycota</taxon>
        <taxon>Pezizomycotina</taxon>
        <taxon>Sordariomycetes</taxon>
        <taxon>Hypocreomycetidae</taxon>
        <taxon>Microascales</taxon>
        <taxon>Microascaceae</taxon>
        <taxon>Cephalotrichum</taxon>
    </lineage>
</organism>
<keyword evidence="5" id="KW-0560">Oxidoreductase</keyword>
<dbReference type="Gene3D" id="3.50.50.60">
    <property type="entry name" value="FAD/NAD(P)-binding domain"/>
    <property type="match status" value="1"/>
</dbReference>
<feature type="transmembrane region" description="Helical" evidence="6">
    <location>
        <begin position="12"/>
        <end position="29"/>
    </location>
</feature>
<dbReference type="EMBL" id="ONZQ02000003">
    <property type="protein sequence ID" value="SPN99719.1"/>
    <property type="molecule type" value="Genomic_DNA"/>
</dbReference>
<accession>A0AAE8MTA3</accession>
<name>A0AAE8MTA3_9PEZI</name>
<keyword evidence="9" id="KW-1185">Reference proteome</keyword>
<evidence type="ECO:0000256" key="6">
    <source>
        <dbReference type="SAM" id="Phobius"/>
    </source>
</evidence>
<comment type="caution">
    <text evidence="8">The sequence shown here is derived from an EMBL/GenBank/DDBJ whole genome shotgun (WGS) entry which is preliminary data.</text>
</comment>
<dbReference type="SUPFAM" id="SSF51905">
    <property type="entry name" value="FAD/NAD(P)-binding domain"/>
    <property type="match status" value="1"/>
</dbReference>
<dbReference type="PANTHER" id="PTHR10961:SF15">
    <property type="entry name" value="FAD DEPENDENT OXIDOREDUCTASE DOMAIN-CONTAINING PROTEIN"/>
    <property type="match status" value="1"/>
</dbReference>
<proteinExistence type="inferred from homology"/>
<comment type="cofactor">
    <cofactor evidence="1">
        <name>FAD</name>
        <dbReference type="ChEBI" id="CHEBI:57692"/>
    </cofactor>
</comment>
<evidence type="ECO:0000313" key="9">
    <source>
        <dbReference type="Proteomes" id="UP001187682"/>
    </source>
</evidence>
<feature type="domain" description="FAD dependent oxidoreductase" evidence="7">
    <location>
        <begin position="12"/>
        <end position="432"/>
    </location>
</feature>
<keyword evidence="4" id="KW-0274">FAD</keyword>